<dbReference type="InterPro" id="IPR016024">
    <property type="entry name" value="ARM-type_fold"/>
</dbReference>
<dbReference type="GO" id="GO:0000070">
    <property type="term" value="P:mitotic sister chromatid segregation"/>
    <property type="evidence" value="ECO:0007669"/>
    <property type="project" value="TreeGrafter"/>
</dbReference>
<reference evidence="1" key="1">
    <citation type="submission" date="2023-07" db="EMBL/GenBank/DDBJ databases">
        <title>Chromosome-level genome assembly of Artemia franciscana.</title>
        <authorList>
            <person name="Jo E."/>
        </authorList>
    </citation>
    <scope>NUCLEOTIDE SEQUENCE</scope>
    <source>
        <tissue evidence="1">Whole body</tissue>
    </source>
</reference>
<accession>A0AA88HQ94</accession>
<name>A0AA88HQ94_ARTSF</name>
<dbReference type="PANTHER" id="PTHR48208:SF2">
    <property type="entry name" value="CENTROMERE PROTEIN I"/>
    <property type="match status" value="1"/>
</dbReference>
<dbReference type="AlphaFoldDB" id="A0AA88HQ94"/>
<keyword evidence="2" id="KW-1185">Reference proteome</keyword>
<gene>
    <name evidence="1" type="ORF">QYM36_011778</name>
</gene>
<dbReference type="PANTHER" id="PTHR48208">
    <property type="entry name" value="CENTROMERE PROTEIN I"/>
    <property type="match status" value="1"/>
</dbReference>
<organism evidence="1 2">
    <name type="scientific">Artemia franciscana</name>
    <name type="common">Brine shrimp</name>
    <name type="synonym">Artemia sanfranciscana</name>
    <dbReference type="NCBI Taxonomy" id="6661"/>
    <lineage>
        <taxon>Eukaryota</taxon>
        <taxon>Metazoa</taxon>
        <taxon>Ecdysozoa</taxon>
        <taxon>Arthropoda</taxon>
        <taxon>Crustacea</taxon>
        <taxon>Branchiopoda</taxon>
        <taxon>Anostraca</taxon>
        <taxon>Artemiidae</taxon>
        <taxon>Artemia</taxon>
    </lineage>
</organism>
<comment type="caution">
    <text evidence="1">The sequence shown here is derived from an EMBL/GenBank/DDBJ whole genome shotgun (WGS) entry which is preliminary data.</text>
</comment>
<protein>
    <submittedName>
        <fullName evidence="1">Uncharacterized protein</fullName>
    </submittedName>
</protein>
<sequence>MADLREYFYRYTDDFELIKEFLLDIIDHKTESRVRLRHLQFLAVLIQCNLLSDSVKSELAKYRKFLILHLRDKEIAPVLCQVLCSIVSSNVRKWEIDLIRHFFEKTGDKPLVALLRQIQMVRPDLIPDTTLLNVRNPFLKLPKKMIDEAEFSSSNEINATFQRAYVESGPVAKIRRLDLLPEDPTYAEIRSRKEKEIAYVTQVKHFCEFMPLMPTLKLPNLVASCLREVNLHPVVAVKMSEPEKWQLNRWIYLTLECGLLDSRKRTGKDLAYLLRHLKRFVAGTGMDLPGIFVILAEFLLNWDGLTFRTELFNLLPYLPIQLAKFEDIKKGLLNPLVKMASYGDEAFKDETLRCIGQLIVRLRYKSHLEELNDPELVKKNSKKHYRLSAFFQYTCNLFLSGPGAGYPIFRRILAEYACIFDCETSTNLDRFSTVPVALISAIASSCHTDLFCCLCKLLNGYFAVLSESSDLPFQESLREIQSVLKGLFLPKLSYSQNPRNLTKRICFFPVIAAYATKLNLSFKESCLKIDDSPDLLLPVLEEEAPFIYKLMISIYLSSK</sequence>
<dbReference type="Proteomes" id="UP001187531">
    <property type="component" value="Unassembled WGS sequence"/>
</dbReference>
<dbReference type="GO" id="GO:0034080">
    <property type="term" value="P:CENP-A containing chromatin assembly"/>
    <property type="evidence" value="ECO:0007669"/>
    <property type="project" value="TreeGrafter"/>
</dbReference>
<dbReference type="SUPFAM" id="SSF48371">
    <property type="entry name" value="ARM repeat"/>
    <property type="match status" value="1"/>
</dbReference>
<proteinExistence type="predicted"/>
<evidence type="ECO:0000313" key="1">
    <source>
        <dbReference type="EMBL" id="KAK2713193.1"/>
    </source>
</evidence>
<dbReference type="GO" id="GO:0000939">
    <property type="term" value="C:inner kinetochore"/>
    <property type="evidence" value="ECO:0007669"/>
    <property type="project" value="TreeGrafter"/>
</dbReference>
<dbReference type="EMBL" id="JAVRJZ010000015">
    <property type="protein sequence ID" value="KAK2713193.1"/>
    <property type="molecule type" value="Genomic_DNA"/>
</dbReference>
<evidence type="ECO:0000313" key="2">
    <source>
        <dbReference type="Proteomes" id="UP001187531"/>
    </source>
</evidence>